<organism evidence="1 2">
    <name type="scientific">Trema orientale</name>
    <name type="common">Charcoal tree</name>
    <name type="synonym">Celtis orientalis</name>
    <dbReference type="NCBI Taxonomy" id="63057"/>
    <lineage>
        <taxon>Eukaryota</taxon>
        <taxon>Viridiplantae</taxon>
        <taxon>Streptophyta</taxon>
        <taxon>Embryophyta</taxon>
        <taxon>Tracheophyta</taxon>
        <taxon>Spermatophyta</taxon>
        <taxon>Magnoliopsida</taxon>
        <taxon>eudicotyledons</taxon>
        <taxon>Gunneridae</taxon>
        <taxon>Pentapetalae</taxon>
        <taxon>rosids</taxon>
        <taxon>fabids</taxon>
        <taxon>Rosales</taxon>
        <taxon>Cannabaceae</taxon>
        <taxon>Trema</taxon>
    </lineage>
</organism>
<gene>
    <name evidence="1" type="ORF">TorRG33x02_224660</name>
</gene>
<dbReference type="AlphaFoldDB" id="A0A2P5E8B3"/>
<name>A0A2P5E8B3_TREOI</name>
<proteinExistence type="predicted"/>
<protein>
    <submittedName>
        <fullName evidence="1">Uncharacterized protein</fullName>
    </submittedName>
</protein>
<evidence type="ECO:0000313" key="1">
    <source>
        <dbReference type="EMBL" id="PON81750.1"/>
    </source>
</evidence>
<keyword evidence="2" id="KW-1185">Reference proteome</keyword>
<reference evidence="2" key="1">
    <citation type="submission" date="2016-06" db="EMBL/GenBank/DDBJ databases">
        <title>Parallel loss of symbiosis genes in relatives of nitrogen-fixing non-legume Parasponia.</title>
        <authorList>
            <person name="Van Velzen R."/>
            <person name="Holmer R."/>
            <person name="Bu F."/>
            <person name="Rutten L."/>
            <person name="Van Zeijl A."/>
            <person name="Liu W."/>
            <person name="Santuari L."/>
            <person name="Cao Q."/>
            <person name="Sharma T."/>
            <person name="Shen D."/>
            <person name="Roswanjaya Y."/>
            <person name="Wardhani T."/>
            <person name="Kalhor M.S."/>
            <person name="Jansen J."/>
            <person name="Van den Hoogen J."/>
            <person name="Gungor B."/>
            <person name="Hartog M."/>
            <person name="Hontelez J."/>
            <person name="Verver J."/>
            <person name="Yang W.-C."/>
            <person name="Schijlen E."/>
            <person name="Repin R."/>
            <person name="Schilthuizen M."/>
            <person name="Schranz E."/>
            <person name="Heidstra R."/>
            <person name="Miyata K."/>
            <person name="Fedorova E."/>
            <person name="Kohlen W."/>
            <person name="Bisseling T."/>
            <person name="Smit S."/>
            <person name="Geurts R."/>
        </authorList>
    </citation>
    <scope>NUCLEOTIDE SEQUENCE [LARGE SCALE GENOMIC DNA]</scope>
    <source>
        <strain evidence="2">cv. RG33-2</strain>
    </source>
</reference>
<comment type="caution">
    <text evidence="1">The sequence shown here is derived from an EMBL/GenBank/DDBJ whole genome shotgun (WGS) entry which is preliminary data.</text>
</comment>
<dbReference type="InParanoid" id="A0A2P5E8B3"/>
<evidence type="ECO:0000313" key="2">
    <source>
        <dbReference type="Proteomes" id="UP000237000"/>
    </source>
</evidence>
<accession>A0A2P5E8B3</accession>
<dbReference type="Proteomes" id="UP000237000">
    <property type="component" value="Unassembled WGS sequence"/>
</dbReference>
<dbReference type="EMBL" id="JXTC01000209">
    <property type="protein sequence ID" value="PON81750.1"/>
    <property type="molecule type" value="Genomic_DNA"/>
</dbReference>
<sequence length="68" mass="7851">MVAKDNYNNILCLVAKKVQASSVLEVEILEVSLIVNFAWLKVGRMRFCFQMLSWWPLLSFFTVPRSGI</sequence>